<gene>
    <name evidence="4" type="ORF">D9Q98_005544</name>
</gene>
<keyword evidence="5" id="KW-1185">Reference proteome</keyword>
<dbReference type="SUPFAM" id="SSF54631">
    <property type="entry name" value="CBS-domain pair"/>
    <property type="match status" value="1"/>
</dbReference>
<feature type="domain" description="CBS" evidence="3">
    <location>
        <begin position="139"/>
        <end position="195"/>
    </location>
</feature>
<dbReference type="OrthoDB" id="441708at2759"/>
<dbReference type="Pfam" id="PF04134">
    <property type="entry name" value="DCC1-like"/>
    <property type="match status" value="1"/>
</dbReference>
<comment type="caution">
    <text evidence="4">The sequence shown here is derived from an EMBL/GenBank/DDBJ whole genome shotgun (WGS) entry which is preliminary data.</text>
</comment>
<dbReference type="CDD" id="cd02205">
    <property type="entry name" value="CBS_pair_SF"/>
    <property type="match status" value="1"/>
</dbReference>
<dbReference type="SMART" id="SM00116">
    <property type="entry name" value="CBS"/>
    <property type="match status" value="2"/>
</dbReference>
<evidence type="ECO:0000313" key="4">
    <source>
        <dbReference type="EMBL" id="KAI3429451.1"/>
    </source>
</evidence>
<proteinExistence type="predicted"/>
<dbReference type="Gene3D" id="3.10.580.10">
    <property type="entry name" value="CBS-domain"/>
    <property type="match status" value="1"/>
</dbReference>
<dbReference type="InterPro" id="IPR044691">
    <property type="entry name" value="DCC1_Trx"/>
</dbReference>
<evidence type="ECO:0000256" key="1">
    <source>
        <dbReference type="PROSITE-ProRule" id="PRU00703"/>
    </source>
</evidence>
<sequence length="386" mass="42732">MLAQCQVSSHRCVPPGRVGAPARRGSRPLVARRQQAVWPKRLPVTAAAAQGSPPAEDTKDDELQIDEPFGLVQDLMTTGALRFATPDQPLSSASSKLDKVTGLAVVDEDNVVLGVISIRDINRLRKQGVEMSESVGSHMSSPPIVVTPGTRTGEAAAIMMTKKIHRLPVVDDEGKLIGIISRTDIFQRALAAKREFYKEMAAYGEDYLTGDDFVNMQSSMSATFDEEEEAAKSAQLEAAWTIKYLYDGDCSMCLSLVSMLRRQDNDQGRIKFVNIASMLYDPSENEGILYEEAMETIHAIKRDGTLLKGTDALKQLYSAVDLGWAAQFGDWPIISNLVEWVYELLSKLRFPMSKGMDAVLAMRRMKMTSEGIEHCVDDEEECQAEW</sequence>
<feature type="region of interest" description="Disordered" evidence="2">
    <location>
        <begin position="1"/>
        <end position="26"/>
    </location>
</feature>
<dbReference type="InterPro" id="IPR046342">
    <property type="entry name" value="CBS_dom_sf"/>
</dbReference>
<dbReference type="InterPro" id="IPR007263">
    <property type="entry name" value="DCC1-like"/>
</dbReference>
<dbReference type="Pfam" id="PF00571">
    <property type="entry name" value="CBS"/>
    <property type="match status" value="2"/>
</dbReference>
<name>A0A9D4TM60_CHLVU</name>
<dbReference type="Proteomes" id="UP001055712">
    <property type="component" value="Unassembled WGS sequence"/>
</dbReference>
<evidence type="ECO:0000256" key="2">
    <source>
        <dbReference type="SAM" id="MobiDB-lite"/>
    </source>
</evidence>
<dbReference type="EMBL" id="SIDB01000008">
    <property type="protein sequence ID" value="KAI3429451.1"/>
    <property type="molecule type" value="Genomic_DNA"/>
</dbReference>
<dbReference type="GO" id="GO:0015035">
    <property type="term" value="F:protein-disulfide reductase activity"/>
    <property type="evidence" value="ECO:0007669"/>
    <property type="project" value="InterPro"/>
</dbReference>
<dbReference type="PANTHER" id="PTHR34290:SF2">
    <property type="entry name" value="OS04G0668800 PROTEIN"/>
    <property type="match status" value="1"/>
</dbReference>
<protein>
    <recommendedName>
        <fullName evidence="3">CBS domain-containing protein</fullName>
    </recommendedName>
</protein>
<dbReference type="PROSITE" id="PS51371">
    <property type="entry name" value="CBS"/>
    <property type="match status" value="2"/>
</dbReference>
<evidence type="ECO:0000313" key="5">
    <source>
        <dbReference type="Proteomes" id="UP001055712"/>
    </source>
</evidence>
<dbReference type="AlphaFoldDB" id="A0A9D4TM60"/>
<dbReference type="PANTHER" id="PTHR34290">
    <property type="entry name" value="SI:CH73-390P7.2"/>
    <property type="match status" value="1"/>
</dbReference>
<evidence type="ECO:0000259" key="3">
    <source>
        <dbReference type="PROSITE" id="PS51371"/>
    </source>
</evidence>
<reference evidence="4" key="2">
    <citation type="submission" date="2020-11" db="EMBL/GenBank/DDBJ databases">
        <authorList>
            <person name="Cecchin M."/>
            <person name="Marcolungo L."/>
            <person name="Rossato M."/>
            <person name="Girolomoni L."/>
            <person name="Cosentino E."/>
            <person name="Cuine S."/>
            <person name="Li-Beisson Y."/>
            <person name="Delledonne M."/>
            <person name="Ballottari M."/>
        </authorList>
    </citation>
    <scope>NUCLEOTIDE SEQUENCE</scope>
    <source>
        <strain evidence="4">211/11P</strain>
        <tissue evidence="4">Whole cell</tissue>
    </source>
</reference>
<accession>A0A9D4TM60</accession>
<keyword evidence="1" id="KW-0129">CBS domain</keyword>
<reference evidence="4" key="1">
    <citation type="journal article" date="2019" name="Plant J.">
        <title>Chlorella vulgaris genome assembly and annotation reveals the molecular basis for metabolic acclimation to high light conditions.</title>
        <authorList>
            <person name="Cecchin M."/>
            <person name="Marcolungo L."/>
            <person name="Rossato M."/>
            <person name="Girolomoni L."/>
            <person name="Cosentino E."/>
            <person name="Cuine S."/>
            <person name="Li-Beisson Y."/>
            <person name="Delledonne M."/>
            <person name="Ballottari M."/>
        </authorList>
    </citation>
    <scope>NUCLEOTIDE SEQUENCE</scope>
    <source>
        <strain evidence="4">211/11P</strain>
    </source>
</reference>
<dbReference type="InterPro" id="IPR000644">
    <property type="entry name" value="CBS_dom"/>
</dbReference>
<organism evidence="4 5">
    <name type="scientific">Chlorella vulgaris</name>
    <name type="common">Green alga</name>
    <dbReference type="NCBI Taxonomy" id="3077"/>
    <lineage>
        <taxon>Eukaryota</taxon>
        <taxon>Viridiplantae</taxon>
        <taxon>Chlorophyta</taxon>
        <taxon>core chlorophytes</taxon>
        <taxon>Trebouxiophyceae</taxon>
        <taxon>Chlorellales</taxon>
        <taxon>Chlorellaceae</taxon>
        <taxon>Chlorella clade</taxon>
        <taxon>Chlorella</taxon>
    </lineage>
</organism>
<feature type="domain" description="CBS" evidence="3">
    <location>
        <begin position="76"/>
        <end position="131"/>
    </location>
</feature>